<evidence type="ECO:0000256" key="3">
    <source>
        <dbReference type="ARBA" id="ARBA00022722"/>
    </source>
</evidence>
<dbReference type="GO" id="GO:0004521">
    <property type="term" value="F:RNA endonuclease activity"/>
    <property type="evidence" value="ECO:0007669"/>
    <property type="project" value="UniProtKB-UniRule"/>
</dbReference>
<dbReference type="SUPFAM" id="SSF143430">
    <property type="entry name" value="TTP0101/SSO1404-like"/>
    <property type="match status" value="1"/>
</dbReference>
<accession>A0A1U7I523</accession>
<keyword evidence="3 9" id="KW-0540">Nuclease</keyword>
<dbReference type="RefSeq" id="WP_073596935.1">
    <property type="nucleotide sequence ID" value="NZ_MRCE01000051.1"/>
</dbReference>
<organism evidence="11 12">
    <name type="scientific">[Phormidium ambiguum] IAM M-71</name>
    <dbReference type="NCBI Taxonomy" id="454136"/>
    <lineage>
        <taxon>Bacteria</taxon>
        <taxon>Bacillati</taxon>
        <taxon>Cyanobacteriota</taxon>
        <taxon>Cyanophyceae</taxon>
        <taxon>Oscillatoriophycideae</taxon>
        <taxon>Aerosakkonematales</taxon>
        <taxon>Aerosakkonemataceae</taxon>
        <taxon>Floridanema</taxon>
    </lineage>
</organism>
<comment type="similarity">
    <text evidence="2 9 10">Belongs to the CRISPR-associated endoribonuclease Cas2 protein family.</text>
</comment>
<evidence type="ECO:0000256" key="10">
    <source>
        <dbReference type="PIRNR" id="PIRNR032582"/>
    </source>
</evidence>
<dbReference type="InterPro" id="IPR021127">
    <property type="entry name" value="CRISPR_associated_Cas2"/>
</dbReference>
<comment type="caution">
    <text evidence="11">The sequence shown here is derived from an EMBL/GenBank/DDBJ whole genome shotgun (WGS) entry which is preliminary data.</text>
</comment>
<evidence type="ECO:0000256" key="8">
    <source>
        <dbReference type="ARBA" id="ARBA00023118"/>
    </source>
</evidence>
<evidence type="ECO:0000256" key="6">
    <source>
        <dbReference type="ARBA" id="ARBA00022801"/>
    </source>
</evidence>
<name>A0A1U7I523_9CYAN</name>
<reference evidence="11 12" key="1">
    <citation type="submission" date="2016-11" db="EMBL/GenBank/DDBJ databases">
        <title>Draft Genome Sequences of Nine Cyanobacterial Strains from Diverse Habitats.</title>
        <authorList>
            <person name="Zhu T."/>
            <person name="Hou S."/>
            <person name="Lu X."/>
            <person name="Hess W.R."/>
        </authorList>
    </citation>
    <scope>NUCLEOTIDE SEQUENCE [LARGE SCALE GENOMIC DNA]</scope>
    <source>
        <strain evidence="11 12">IAM M-71</strain>
    </source>
</reference>
<dbReference type="GO" id="GO:0051607">
    <property type="term" value="P:defense response to virus"/>
    <property type="evidence" value="ECO:0007669"/>
    <property type="project" value="UniProtKB-UniRule"/>
</dbReference>
<comment type="cofactor">
    <cofactor evidence="1 9">
        <name>Mg(2+)</name>
        <dbReference type="ChEBI" id="CHEBI:18420"/>
    </cofactor>
</comment>
<dbReference type="AlphaFoldDB" id="A0A1U7I523"/>
<dbReference type="PIRSF" id="PIRSF032582">
    <property type="entry name" value="Cas2"/>
    <property type="match status" value="1"/>
</dbReference>
<dbReference type="PANTHER" id="PTHR34405">
    <property type="entry name" value="CRISPR-ASSOCIATED ENDORIBONUCLEASE CAS2"/>
    <property type="match status" value="1"/>
</dbReference>
<keyword evidence="6 9" id="KW-0378">Hydrolase</keyword>
<dbReference type="GO" id="GO:0046872">
    <property type="term" value="F:metal ion binding"/>
    <property type="evidence" value="ECO:0007669"/>
    <property type="project" value="UniProtKB-UniRule"/>
</dbReference>
<dbReference type="Pfam" id="PF09827">
    <property type="entry name" value="CRISPR_Cas2"/>
    <property type="match status" value="1"/>
</dbReference>
<feature type="binding site" evidence="9">
    <location>
        <position position="8"/>
    </location>
    <ligand>
        <name>Mg(2+)</name>
        <dbReference type="ChEBI" id="CHEBI:18420"/>
        <note>catalytic</note>
    </ligand>
</feature>
<sequence length="92" mass="10810">MFYLICYDIVDDSRRYKVSKLLETYGLRVQKSVFEAVLDEKQYESIQKRLLKLLHSKEDQLRFYPLSDPCRCKVAILGIKPDFAVDDAAFIV</sequence>
<dbReference type="NCBIfam" id="TIGR01573">
    <property type="entry name" value="cas2"/>
    <property type="match status" value="1"/>
</dbReference>
<evidence type="ECO:0000256" key="1">
    <source>
        <dbReference type="ARBA" id="ARBA00001946"/>
    </source>
</evidence>
<keyword evidence="8 9" id="KW-0051">Antiviral defense</keyword>
<evidence type="ECO:0000256" key="7">
    <source>
        <dbReference type="ARBA" id="ARBA00022842"/>
    </source>
</evidence>
<dbReference type="OrthoDB" id="9798176at2"/>
<dbReference type="Proteomes" id="UP000185860">
    <property type="component" value="Unassembled WGS sequence"/>
</dbReference>
<keyword evidence="7 9" id="KW-0460">Magnesium</keyword>
<evidence type="ECO:0000256" key="2">
    <source>
        <dbReference type="ARBA" id="ARBA00009959"/>
    </source>
</evidence>
<evidence type="ECO:0000313" key="12">
    <source>
        <dbReference type="Proteomes" id="UP000185860"/>
    </source>
</evidence>
<dbReference type="CDD" id="cd09725">
    <property type="entry name" value="Cas2_I_II_III"/>
    <property type="match status" value="1"/>
</dbReference>
<evidence type="ECO:0000256" key="9">
    <source>
        <dbReference type="HAMAP-Rule" id="MF_01471"/>
    </source>
</evidence>
<protein>
    <recommendedName>
        <fullName evidence="9">CRISPR-associated endoribonuclease Cas2</fullName>
        <ecNumber evidence="9">3.1.-.-</ecNumber>
    </recommendedName>
</protein>
<comment type="function">
    <text evidence="9">CRISPR (clustered regularly interspaced short palindromic repeat), is an adaptive immune system that provides protection against mobile genetic elements (viruses, transposable elements and conjugative plasmids). CRISPR clusters contain sequences complementary to antecedent mobile elements and target invading nucleic acids. CRISPR clusters are transcribed and processed into CRISPR RNA (crRNA). Functions as a ssRNA-specific endoribonuclease. Involved in the integration of spacer DNA into the CRISPR cassette.</text>
</comment>
<dbReference type="HAMAP" id="MF_01471">
    <property type="entry name" value="Cas2"/>
    <property type="match status" value="1"/>
</dbReference>
<dbReference type="EMBL" id="MRCE01000051">
    <property type="protein sequence ID" value="OKH31346.1"/>
    <property type="molecule type" value="Genomic_DNA"/>
</dbReference>
<gene>
    <name evidence="9" type="primary">cas2</name>
    <name evidence="11" type="ORF">NIES2119_28835</name>
</gene>
<evidence type="ECO:0000256" key="4">
    <source>
        <dbReference type="ARBA" id="ARBA00022723"/>
    </source>
</evidence>
<dbReference type="EC" id="3.1.-.-" evidence="9"/>
<dbReference type="PANTHER" id="PTHR34405:SF3">
    <property type="entry name" value="CRISPR-ASSOCIATED ENDORIBONUCLEASE CAS2 3"/>
    <property type="match status" value="1"/>
</dbReference>
<dbReference type="GO" id="GO:0043571">
    <property type="term" value="P:maintenance of CRISPR repeat elements"/>
    <property type="evidence" value="ECO:0007669"/>
    <property type="project" value="UniProtKB-UniRule"/>
</dbReference>
<proteinExistence type="inferred from homology"/>
<evidence type="ECO:0000256" key="5">
    <source>
        <dbReference type="ARBA" id="ARBA00022759"/>
    </source>
</evidence>
<keyword evidence="4 9" id="KW-0479">Metal-binding</keyword>
<evidence type="ECO:0000313" key="11">
    <source>
        <dbReference type="EMBL" id="OKH31346.1"/>
    </source>
</evidence>
<keyword evidence="5 9" id="KW-0255">Endonuclease</keyword>
<dbReference type="Gene3D" id="3.30.70.240">
    <property type="match status" value="1"/>
</dbReference>
<comment type="subunit">
    <text evidence="9">Homodimer, forms a heterotetramer with a Cas1 homodimer.</text>
</comment>
<dbReference type="InterPro" id="IPR019199">
    <property type="entry name" value="Virulence_VapD/CRISPR_Cas2"/>
</dbReference>
<dbReference type="GO" id="GO:0016787">
    <property type="term" value="F:hydrolase activity"/>
    <property type="evidence" value="ECO:0007669"/>
    <property type="project" value="UniProtKB-KW"/>
</dbReference>
<dbReference type="STRING" id="454136.NIES2119_28835"/>